<protein>
    <submittedName>
        <fullName evidence="2">Uncharacterized protein</fullName>
    </submittedName>
</protein>
<keyword evidence="3" id="KW-1185">Reference proteome</keyword>
<accession>A0A061JH98</accession>
<proteinExistence type="predicted"/>
<dbReference type="RefSeq" id="WP_006290840.1">
    <property type="nucleotide sequence ID" value="NZ_ARPM03000016.1"/>
</dbReference>
<comment type="caution">
    <text evidence="2">The sequence shown here is derived from an EMBL/GenBank/DDBJ whole genome shotgun (WGS) entry which is preliminary data.</text>
</comment>
<feature type="chain" id="PRO_5001601603" evidence="1">
    <location>
        <begin position="24"/>
        <end position="408"/>
    </location>
</feature>
<name>A0A061JH98_9PROT</name>
<dbReference type="EMBL" id="ARPM03000016">
    <property type="protein sequence ID" value="ETZ05535.1"/>
    <property type="molecule type" value="Genomic_DNA"/>
</dbReference>
<dbReference type="Proteomes" id="UP000026922">
    <property type="component" value="Unassembled WGS sequence"/>
</dbReference>
<keyword evidence="1" id="KW-0732">Signal</keyword>
<dbReference type="AlphaFoldDB" id="A0A061JH98"/>
<evidence type="ECO:0000256" key="1">
    <source>
        <dbReference type="SAM" id="SignalP"/>
    </source>
</evidence>
<feature type="signal peptide" evidence="1">
    <location>
        <begin position="1"/>
        <end position="23"/>
    </location>
</feature>
<evidence type="ECO:0000313" key="3">
    <source>
        <dbReference type="Proteomes" id="UP000026922"/>
    </source>
</evidence>
<organism evidence="2 3">
    <name type="scientific">Holospora undulata HU1</name>
    <dbReference type="NCBI Taxonomy" id="1321371"/>
    <lineage>
        <taxon>Bacteria</taxon>
        <taxon>Pseudomonadati</taxon>
        <taxon>Pseudomonadota</taxon>
        <taxon>Alphaproteobacteria</taxon>
        <taxon>Holosporales</taxon>
        <taxon>Holosporaceae</taxon>
        <taxon>Holospora</taxon>
    </lineage>
</organism>
<evidence type="ECO:0000313" key="2">
    <source>
        <dbReference type="EMBL" id="ETZ05535.1"/>
    </source>
</evidence>
<reference evidence="2 3" key="1">
    <citation type="journal article" date="2013" name="Genome Announc.">
        <title>Draft Genome Sequence of Holospora undulata Strain HU1, a Micronucleus-Specific Symbiont of the Ciliate Paramecium caudatum.</title>
        <authorList>
            <person name="Dohra H."/>
            <person name="Suzuki H."/>
            <person name="Suzuki T."/>
            <person name="Tanaka K."/>
            <person name="Fujishima M."/>
        </authorList>
    </citation>
    <scope>NUCLEOTIDE SEQUENCE [LARGE SCALE GENOMIC DNA]</scope>
    <source>
        <strain evidence="2 3">HU1</strain>
    </source>
</reference>
<sequence length="408" mass="46619" precursor="true">MKKKFIFLFFMIASSSYFSPAFSDNDSLKLFIERLKEFKKGKTLINAIKERDPKTFLDTLLHSTTEKIKFLEDVLEERENINYTFASRYFYKMHLRKLLVEQQFTQRELEKFFTLEDSSSVNSKTITIIGDSLNEVLVVLFPFLNTEKYQPINPGYCLGLAKYAVKYGYEETAKIAKLFVNEWSDEKIDENANSLCTFIQKIVKKQIGCNFSSPNEFSLSKKKFKEKFSIEVKNFSPGSQYLMPVANFIFNYLKTLRDNEKVDLPFEKTNTKEIADPFAKINTQEVVNPFAKINTQEVADPFAKINTQEIVNPFSKINALTSTQSFTPKGLIVGFVPIILGMRSIGHAISFLNVKEDCVALIDANCSLSEADIVFSLNPESIAEHLEQAIKRSYSSSSSFEISCETAL</sequence>
<gene>
    <name evidence="2" type="ORF">K737_300021</name>
</gene>